<proteinExistence type="predicted"/>
<comment type="caution">
    <text evidence="1">The sequence shown here is derived from an EMBL/GenBank/DDBJ whole genome shotgun (WGS) entry which is preliminary data.</text>
</comment>
<organism evidence="1 4">
    <name type="scientific">Phocaeicola dorei</name>
    <dbReference type="NCBI Taxonomy" id="357276"/>
    <lineage>
        <taxon>Bacteria</taxon>
        <taxon>Pseudomonadati</taxon>
        <taxon>Bacteroidota</taxon>
        <taxon>Bacteroidia</taxon>
        <taxon>Bacteroidales</taxon>
        <taxon>Bacteroidaceae</taxon>
        <taxon>Phocaeicola</taxon>
    </lineage>
</organism>
<reference evidence="3 4" key="1">
    <citation type="journal article" date="2019" name="Nat. Med.">
        <title>A library of human gut bacterial isolates paired with longitudinal multiomics data enables mechanistic microbiome research.</title>
        <authorList>
            <person name="Poyet M."/>
            <person name="Groussin M."/>
            <person name="Gibbons S.M."/>
            <person name="Avila-Pacheco J."/>
            <person name="Jiang X."/>
            <person name="Kearney S.M."/>
            <person name="Perrotta A.R."/>
            <person name="Berdy B."/>
            <person name="Zhao S."/>
            <person name="Lieberman T.D."/>
            <person name="Swanson P.K."/>
            <person name="Smith M."/>
            <person name="Roesemann S."/>
            <person name="Alexander J.E."/>
            <person name="Rich S.A."/>
            <person name="Livny J."/>
            <person name="Vlamakis H."/>
            <person name="Clish C."/>
            <person name="Bullock K."/>
            <person name="Deik A."/>
            <person name="Scott J."/>
            <person name="Pierce K.A."/>
            <person name="Xavier R.J."/>
            <person name="Alm E.J."/>
        </authorList>
    </citation>
    <scope>NUCLEOTIDE SEQUENCE [LARGE SCALE GENOMIC DNA]</scope>
    <source>
        <strain evidence="1 4">BIOML-A1</strain>
        <strain evidence="2 3">BIOML-A4</strain>
    </source>
</reference>
<dbReference type="Proteomes" id="UP000441162">
    <property type="component" value="Unassembled WGS sequence"/>
</dbReference>
<sequence length="116" mass="13339">MRAKEYLDNKFNALESDNQLQTEFAKASALFMYRSTGEAEKNFREISVDEVRVNQIGIEYIDLECRYFEVEDYEMSSTSLTKGAECLEMSHGVDGARLEYRGYYGLLASMAFYAGF</sequence>
<dbReference type="Proteomes" id="UP000481616">
    <property type="component" value="Unassembled WGS sequence"/>
</dbReference>
<protein>
    <submittedName>
        <fullName evidence="1">Uncharacterized protein</fullName>
    </submittedName>
</protein>
<evidence type="ECO:0000313" key="2">
    <source>
        <dbReference type="EMBL" id="KAA5401172.1"/>
    </source>
</evidence>
<evidence type="ECO:0000313" key="1">
    <source>
        <dbReference type="EMBL" id="KAA5392618.1"/>
    </source>
</evidence>
<dbReference type="RefSeq" id="WP_130054536.1">
    <property type="nucleotide sequence ID" value="NZ_JAGKHS010000057.1"/>
</dbReference>
<evidence type="ECO:0000313" key="3">
    <source>
        <dbReference type="Proteomes" id="UP000441162"/>
    </source>
</evidence>
<dbReference type="AlphaFoldDB" id="A0A4Q5HKJ9"/>
<dbReference type="EMBL" id="VVYY01000030">
    <property type="protein sequence ID" value="KAA5392618.1"/>
    <property type="molecule type" value="Genomic_DNA"/>
</dbReference>
<name>A0A4Q5HKJ9_9BACT</name>
<dbReference type="EMBL" id="VVZA01000039">
    <property type="protein sequence ID" value="KAA5401172.1"/>
    <property type="molecule type" value="Genomic_DNA"/>
</dbReference>
<gene>
    <name evidence="2" type="ORF">F2Y51_22925</name>
    <name evidence="1" type="ORF">F2Y58_21875</name>
</gene>
<evidence type="ECO:0000313" key="4">
    <source>
        <dbReference type="Proteomes" id="UP000481616"/>
    </source>
</evidence>
<accession>A0A4Q5HKJ9</accession>